<feature type="chain" id="PRO_5015701153" evidence="2">
    <location>
        <begin position="18"/>
        <end position="1329"/>
    </location>
</feature>
<name>A0A2U3EH45_PURLI</name>
<gene>
    <name evidence="3" type="ORF">PCL_09131</name>
</gene>
<dbReference type="Proteomes" id="UP000245956">
    <property type="component" value="Unassembled WGS sequence"/>
</dbReference>
<feature type="compositionally biased region" description="Polar residues" evidence="1">
    <location>
        <begin position="1088"/>
        <end position="1100"/>
    </location>
</feature>
<keyword evidence="2" id="KW-0732">Signal</keyword>
<feature type="compositionally biased region" description="Acidic residues" evidence="1">
    <location>
        <begin position="139"/>
        <end position="169"/>
    </location>
</feature>
<feature type="compositionally biased region" description="Low complexity" evidence="1">
    <location>
        <begin position="35"/>
        <end position="49"/>
    </location>
</feature>
<comment type="caution">
    <text evidence="3">The sequence shown here is derived from an EMBL/GenBank/DDBJ whole genome shotgun (WGS) entry which is preliminary data.</text>
</comment>
<dbReference type="InterPro" id="IPR018562">
    <property type="entry name" value="ARS-binding_2"/>
</dbReference>
<dbReference type="GO" id="GO:0003688">
    <property type="term" value="F:DNA replication origin binding"/>
    <property type="evidence" value="ECO:0007669"/>
    <property type="project" value="TreeGrafter"/>
</dbReference>
<accession>A0A2U3EH45</accession>
<feature type="compositionally biased region" description="Basic and acidic residues" evidence="1">
    <location>
        <begin position="374"/>
        <end position="386"/>
    </location>
</feature>
<dbReference type="Pfam" id="PF09441">
    <property type="entry name" value="Abp2"/>
    <property type="match status" value="1"/>
</dbReference>
<feature type="signal peptide" evidence="2">
    <location>
        <begin position="1"/>
        <end position="17"/>
    </location>
</feature>
<feature type="compositionally biased region" description="Polar residues" evidence="1">
    <location>
        <begin position="87"/>
        <end position="103"/>
    </location>
</feature>
<organism evidence="3 4">
    <name type="scientific">Purpureocillium lilacinum</name>
    <name type="common">Paecilomyces lilacinus</name>
    <dbReference type="NCBI Taxonomy" id="33203"/>
    <lineage>
        <taxon>Eukaryota</taxon>
        <taxon>Fungi</taxon>
        <taxon>Dikarya</taxon>
        <taxon>Ascomycota</taxon>
        <taxon>Pezizomycotina</taxon>
        <taxon>Sordariomycetes</taxon>
        <taxon>Hypocreomycetidae</taxon>
        <taxon>Hypocreales</taxon>
        <taxon>Ophiocordycipitaceae</taxon>
        <taxon>Purpureocillium</taxon>
    </lineage>
</organism>
<dbReference type="PANTHER" id="PTHR42048">
    <property type="entry name" value="ARS-BINDING PROTEIN 2"/>
    <property type="match status" value="1"/>
</dbReference>
<feature type="compositionally biased region" description="Pro residues" evidence="1">
    <location>
        <begin position="1049"/>
        <end position="1062"/>
    </location>
</feature>
<dbReference type="EMBL" id="LCWV01000004">
    <property type="protein sequence ID" value="PWI73855.1"/>
    <property type="molecule type" value="Genomic_DNA"/>
</dbReference>
<feature type="region of interest" description="Disordered" evidence="1">
    <location>
        <begin position="583"/>
        <end position="642"/>
    </location>
</feature>
<evidence type="ECO:0000313" key="4">
    <source>
        <dbReference type="Proteomes" id="UP000245956"/>
    </source>
</evidence>
<evidence type="ECO:0000256" key="1">
    <source>
        <dbReference type="SAM" id="MobiDB-lite"/>
    </source>
</evidence>
<feature type="region of interest" description="Disordered" evidence="1">
    <location>
        <begin position="1255"/>
        <end position="1292"/>
    </location>
</feature>
<feature type="region of interest" description="Disordered" evidence="1">
    <location>
        <begin position="34"/>
        <end position="239"/>
    </location>
</feature>
<evidence type="ECO:0000313" key="3">
    <source>
        <dbReference type="EMBL" id="PWI73855.1"/>
    </source>
</evidence>
<feature type="compositionally biased region" description="Acidic residues" evidence="1">
    <location>
        <begin position="74"/>
        <end position="86"/>
    </location>
</feature>
<feature type="compositionally biased region" description="Polar residues" evidence="1">
    <location>
        <begin position="875"/>
        <end position="888"/>
    </location>
</feature>
<feature type="compositionally biased region" description="Polar residues" evidence="1">
    <location>
        <begin position="959"/>
        <end position="976"/>
    </location>
</feature>
<feature type="compositionally biased region" description="Polar residues" evidence="1">
    <location>
        <begin position="299"/>
        <end position="309"/>
    </location>
</feature>
<feature type="region of interest" description="Disordered" evidence="1">
    <location>
        <begin position="277"/>
        <end position="319"/>
    </location>
</feature>
<reference evidence="3 4" key="1">
    <citation type="journal article" date="2016" name="Front. Microbiol.">
        <title>Genome and transcriptome sequences reveal the specific parasitism of the nematophagous Purpureocillium lilacinum 36-1.</title>
        <authorList>
            <person name="Xie J."/>
            <person name="Li S."/>
            <person name="Mo C."/>
            <person name="Xiao X."/>
            <person name="Peng D."/>
            <person name="Wang G."/>
            <person name="Xiao Y."/>
        </authorList>
    </citation>
    <scope>NUCLEOTIDE SEQUENCE [LARGE SCALE GENOMIC DNA]</scope>
    <source>
        <strain evidence="3 4">36-1</strain>
    </source>
</reference>
<feature type="region of interest" description="Disordered" evidence="1">
    <location>
        <begin position="369"/>
        <end position="401"/>
    </location>
</feature>
<protein>
    <submittedName>
        <fullName evidence="3">ARS binding protein Abp2</fullName>
    </submittedName>
</protein>
<evidence type="ECO:0000256" key="2">
    <source>
        <dbReference type="SAM" id="SignalP"/>
    </source>
</evidence>
<dbReference type="PANTHER" id="PTHR42048:SF1">
    <property type="entry name" value="ARS-BINDING PROTEIN 2"/>
    <property type="match status" value="1"/>
</dbReference>
<feature type="compositionally biased region" description="Gly residues" evidence="1">
    <location>
        <begin position="1262"/>
        <end position="1280"/>
    </location>
</feature>
<feature type="compositionally biased region" description="Basic and acidic residues" evidence="1">
    <location>
        <begin position="219"/>
        <end position="239"/>
    </location>
</feature>
<feature type="compositionally biased region" description="Low complexity" evidence="1">
    <location>
        <begin position="591"/>
        <end position="633"/>
    </location>
</feature>
<proteinExistence type="predicted"/>
<feature type="region of interest" description="Disordered" evidence="1">
    <location>
        <begin position="818"/>
        <end position="1100"/>
    </location>
</feature>
<sequence>MKTSIATLALIQGLALATPMGTRTSRSVARIAQRNAAPTTTGAAPTNPAEVPDTAISHNKESGRGGSGNKLADDELADDEITDNDSWEYSSTKHSGSVWSATDTKYDGSGTPPRVMVFRGIHPHLRNKPEKPGRYYYGEDTDDEVPELPYDEDTDDEVPELPYDEETDDTTSKDGAESQRASTKTSRFLYSAFDRGDNKANKAWTDKVPNNEFSPSEPPQDKRPQSEVADSKVPDDDSRDRECAFFEMCLRVIGEGAYPVPTVASRDDITAKKAWTDELSDDKVPHNELPQNKFPRNKLPQSELSNSKLPDNDSGEVERSSVEEILSLIRASPNPPSEGIHPIVLNAFVMAEICRYLQDKPPATLQNFTPRSLRAPDKGLSDKGLSDIKPTSSVTRDKRSAGHDLEKLAVRRADADVNVRTPAPGTMSCSRTRLWNHREGLPAADAAIMQPNGWRSPLTRHAQLCVRSPPQLPVSSALPAADPSVYPRLASGSAGSQIPRWAAGSWAAFMFQPAQNAGRTRRAGRISSSAVLPRRTAVLVAVHLWRASLPAILHRRPSCTSAGPHDGSPAMLSPHMDLARNQDHPERQHYHQQQQQPEQEQQHQQQQHQQQRRQQQQHQQQDQQQQQQQHQRQSSVDSSTEAEAIAAANDAIRFQSGFTSRPDLPDRNVTADSIEDAYVRFIFYCNPAVRLSVNTDTLREAFRNPPKSGGKTFHPFTIYELVRRFYAHEIRTWTDLTIMLGVEPPDPSKDESSQKISQYGVRLKKWMNSMHVKAFFEYLMDRPNEYWTNIPTDPNPVAWPVRDGVAFEDDMALRAVVPEIRPKRGRKRPDPDVGPAPATRRRRKTPPSAVDNHNHGTQAWSAHPDGRPQMPADTNRPTNNAGYDNLQASLARWPQSAVTPTTRGTFWDDALEPRSAVTPSKPRQSYPRRGAKNVSSAWKTGPHDIGGKLRGRPPINRTPVESNPSSNQHWTPTSDASPAYPKAPEHYSYGHAHYQPTTQPPLGNHAPPPASLPPAMQHQHAANEGARPARPSISLQVPERQGGSVRLATPPPPPPPQAPPPDVHINGQPNGQASERVNMERPFAPPGTNASDPNQGPSNRWQRFAKEATDAYEQAASVPGTGCDPPDEMPEFYFERMEDRTNVDALLAYFVRSMTDSEWLDAEGNPGKPAGIEESTAMVNSMLQNMYKTSTSPQAFLINLAALAGSMMLVTSRPKCARMGESDGTHVYKCDWEYRFGHVKGSFTMSQYVPSTMWKPSRTEAGRGGSQDHGPGEAGAGASGDGEPEVPLSADDWKRKYQALTEEMYNRNKEIHDLRTRVMSSLGREWMET</sequence>
<feature type="compositionally biased region" description="Polar residues" evidence="1">
    <location>
        <begin position="179"/>
        <end position="188"/>
    </location>
</feature>
<feature type="compositionally biased region" description="Basic and acidic residues" evidence="1">
    <location>
        <begin position="277"/>
        <end position="286"/>
    </location>
</feature>